<comment type="similarity">
    <text evidence="2 8">Belongs to the PhoU family.</text>
</comment>
<evidence type="ECO:0000256" key="4">
    <source>
        <dbReference type="ARBA" id="ARBA00022448"/>
    </source>
</evidence>
<evidence type="ECO:0000256" key="3">
    <source>
        <dbReference type="ARBA" id="ARBA00011738"/>
    </source>
</evidence>
<comment type="subunit">
    <text evidence="3 8">Homodimer.</text>
</comment>
<accession>E1YHW2</accession>
<evidence type="ECO:0000256" key="5">
    <source>
        <dbReference type="ARBA" id="ARBA00022490"/>
    </source>
</evidence>
<protein>
    <recommendedName>
        <fullName evidence="8">Phosphate-specific transport system accessory protein PhoU</fullName>
    </recommendedName>
</protein>
<dbReference type="EMBL" id="FR695874">
    <property type="protein sequence ID" value="CBX30231.1"/>
    <property type="molecule type" value="Genomic_DNA"/>
</dbReference>
<dbReference type="GO" id="GO:0030643">
    <property type="term" value="P:intracellular phosphate ion homeostasis"/>
    <property type="evidence" value="ECO:0007669"/>
    <property type="project" value="InterPro"/>
</dbReference>
<name>E1YHW2_9BACT</name>
<sequence length="223" mass="25509">MPKHLQRELEKIKKSILTLGAMVEDRVRLAIKSIDGRDADIAEHIVKMDYEIDEMEVDIEEECLKVLALYQPVAVDLRFLACVIKINNDLERIADEAVNIAYRVKTISKDKFSEFIFDYANMAEKAETMLRLSLDALIQMDTDLAFKVCLGDDEVDEFVKQAYEQLKISISKMPDKTGAFINMFLISRHIERIADHATNIAEEVIYLTEGEIVRHGKGLLEPT</sequence>
<dbReference type="GO" id="GO:0005737">
    <property type="term" value="C:cytoplasm"/>
    <property type="evidence" value="ECO:0007669"/>
    <property type="project" value="UniProtKB-SubCell"/>
</dbReference>
<dbReference type="Pfam" id="PF01895">
    <property type="entry name" value="PhoU"/>
    <property type="match status" value="2"/>
</dbReference>
<keyword evidence="6 8" id="KW-0592">Phosphate transport</keyword>
<evidence type="ECO:0000313" key="10">
    <source>
        <dbReference type="EMBL" id="CBX30231.1"/>
    </source>
</evidence>
<dbReference type="NCBIfam" id="TIGR02135">
    <property type="entry name" value="phoU_full"/>
    <property type="match status" value="1"/>
</dbReference>
<gene>
    <name evidence="10" type="ORF">N47_D30400</name>
</gene>
<comment type="function">
    <text evidence="7 8">Plays a role in the regulation of phosphate uptake.</text>
</comment>
<dbReference type="AlphaFoldDB" id="E1YHW2"/>
<evidence type="ECO:0000256" key="1">
    <source>
        <dbReference type="ARBA" id="ARBA00004496"/>
    </source>
</evidence>
<dbReference type="PIRSF" id="PIRSF003107">
    <property type="entry name" value="PhoU"/>
    <property type="match status" value="1"/>
</dbReference>
<dbReference type="GO" id="GO:0006817">
    <property type="term" value="P:phosphate ion transport"/>
    <property type="evidence" value="ECO:0007669"/>
    <property type="project" value="UniProtKB-KW"/>
</dbReference>
<evidence type="ECO:0000259" key="9">
    <source>
        <dbReference type="Pfam" id="PF01895"/>
    </source>
</evidence>
<dbReference type="InterPro" id="IPR038078">
    <property type="entry name" value="PhoU-like_sf"/>
</dbReference>
<feature type="domain" description="PhoU" evidence="9">
    <location>
        <begin position="17"/>
        <end position="104"/>
    </location>
</feature>
<reference evidence="10" key="1">
    <citation type="journal article" date="2011" name="Environ. Microbiol.">
        <title>Genomic insights into the metabolic potential of the polycyclic aromatic hydrocarbon degrading sulfate-reducing Deltaproteobacterium N47.</title>
        <authorList>
            <person name="Bergmann F."/>
            <person name="Selesi D."/>
            <person name="Weinmaier T."/>
            <person name="Tischler P."/>
            <person name="Rattei T."/>
            <person name="Meckenstock R.U."/>
        </authorList>
    </citation>
    <scope>NUCLEOTIDE SEQUENCE</scope>
</reference>
<keyword evidence="4 8" id="KW-0813">Transport</keyword>
<dbReference type="GO" id="GO:0045936">
    <property type="term" value="P:negative regulation of phosphate metabolic process"/>
    <property type="evidence" value="ECO:0007669"/>
    <property type="project" value="InterPro"/>
</dbReference>
<feature type="domain" description="PhoU" evidence="9">
    <location>
        <begin position="121"/>
        <end position="204"/>
    </location>
</feature>
<evidence type="ECO:0000256" key="6">
    <source>
        <dbReference type="ARBA" id="ARBA00022592"/>
    </source>
</evidence>
<dbReference type="SUPFAM" id="SSF109755">
    <property type="entry name" value="PhoU-like"/>
    <property type="match status" value="1"/>
</dbReference>
<comment type="subcellular location">
    <subcellularLocation>
        <location evidence="1 8">Cytoplasm</location>
    </subcellularLocation>
</comment>
<organism evidence="10">
    <name type="scientific">uncultured Desulfobacterium sp</name>
    <dbReference type="NCBI Taxonomy" id="201089"/>
    <lineage>
        <taxon>Bacteria</taxon>
        <taxon>Pseudomonadati</taxon>
        <taxon>Thermodesulfobacteriota</taxon>
        <taxon>Desulfobacteria</taxon>
        <taxon>Desulfobacterales</taxon>
        <taxon>Desulfobacteriaceae</taxon>
        <taxon>Desulfobacterium</taxon>
        <taxon>environmental samples</taxon>
    </lineage>
</organism>
<keyword evidence="5 8" id="KW-0963">Cytoplasm</keyword>
<evidence type="ECO:0000256" key="2">
    <source>
        <dbReference type="ARBA" id="ARBA00008107"/>
    </source>
</evidence>
<dbReference type="PANTHER" id="PTHR42930:SF3">
    <property type="entry name" value="PHOSPHATE-SPECIFIC TRANSPORT SYSTEM ACCESSORY PROTEIN PHOU"/>
    <property type="match status" value="1"/>
</dbReference>
<dbReference type="InterPro" id="IPR026022">
    <property type="entry name" value="PhoU_dom"/>
</dbReference>
<dbReference type="FunFam" id="1.20.58.220:FF:000004">
    <property type="entry name" value="Phosphate-specific transport system accessory protein PhoU"/>
    <property type="match status" value="1"/>
</dbReference>
<dbReference type="InterPro" id="IPR028366">
    <property type="entry name" value="PhoU"/>
</dbReference>
<dbReference type="PANTHER" id="PTHR42930">
    <property type="entry name" value="PHOSPHATE-SPECIFIC TRANSPORT SYSTEM ACCESSORY PROTEIN PHOU"/>
    <property type="match status" value="1"/>
</dbReference>
<evidence type="ECO:0000256" key="7">
    <source>
        <dbReference type="ARBA" id="ARBA00056181"/>
    </source>
</evidence>
<proteinExistence type="inferred from homology"/>
<dbReference type="Gene3D" id="1.20.58.220">
    <property type="entry name" value="Phosphate transport system protein phou homolog 2, domain 2"/>
    <property type="match status" value="1"/>
</dbReference>
<evidence type="ECO:0000256" key="8">
    <source>
        <dbReference type="PIRNR" id="PIRNR003107"/>
    </source>
</evidence>